<reference evidence="1" key="1">
    <citation type="submission" date="2020-05" db="EMBL/GenBank/DDBJ databases">
        <authorList>
            <person name="Rincon C."/>
            <person name="Sanders R I."/>
            <person name="Robbins C."/>
            <person name="Chaturvedi A."/>
        </authorList>
    </citation>
    <scope>NUCLEOTIDE SEQUENCE</scope>
    <source>
        <strain evidence="1">CHB12</strain>
    </source>
</reference>
<comment type="caution">
    <text evidence="1">The sequence shown here is derived from an EMBL/GenBank/DDBJ whole genome shotgun (WGS) entry which is preliminary data.</text>
</comment>
<dbReference type="EMBL" id="CAGKOT010000067">
    <property type="protein sequence ID" value="CAB5390188.1"/>
    <property type="molecule type" value="Genomic_DNA"/>
</dbReference>
<protein>
    <submittedName>
        <fullName evidence="1">Uncharacterized protein</fullName>
    </submittedName>
</protein>
<name>A0A915ZWT6_9GLOM</name>
<evidence type="ECO:0000313" key="2">
    <source>
        <dbReference type="Proteomes" id="UP000684084"/>
    </source>
</evidence>
<sequence length="121" mass="14068">MDSSLLERKRNFKYLQSEEEIQILTTPGRPLNAYLITTQEEEELQILATEEEIQILTTPGRPLNAYVTLITTQEEEELQILTTEEEIQILTTPGRVCYFNILTELLSDLINFIDDFKRTSN</sequence>
<accession>A0A915ZWT6</accession>
<dbReference type="Proteomes" id="UP000684084">
    <property type="component" value="Unassembled WGS sequence"/>
</dbReference>
<dbReference type="AlphaFoldDB" id="A0A915ZWT6"/>
<gene>
    <name evidence="1" type="ORF">CHRIB12_LOCUS21417</name>
</gene>
<dbReference type="VEuPathDB" id="FungiDB:RhiirFUN_000360"/>
<organism evidence="1 2">
    <name type="scientific">Rhizophagus irregularis</name>
    <dbReference type="NCBI Taxonomy" id="588596"/>
    <lineage>
        <taxon>Eukaryota</taxon>
        <taxon>Fungi</taxon>
        <taxon>Fungi incertae sedis</taxon>
        <taxon>Mucoromycota</taxon>
        <taxon>Glomeromycotina</taxon>
        <taxon>Glomeromycetes</taxon>
        <taxon>Glomerales</taxon>
        <taxon>Glomeraceae</taxon>
        <taxon>Rhizophagus</taxon>
    </lineage>
</organism>
<proteinExistence type="predicted"/>
<evidence type="ECO:0000313" key="1">
    <source>
        <dbReference type="EMBL" id="CAB5390188.1"/>
    </source>
</evidence>